<keyword evidence="1" id="KW-0812">Transmembrane</keyword>
<evidence type="ECO:0000313" key="4">
    <source>
        <dbReference type="Proteomes" id="UP001055712"/>
    </source>
</evidence>
<dbReference type="PANTHER" id="PTHR34407:SF1">
    <property type="entry name" value="SGNH HYDROLASE-TYPE ESTERASE DOMAIN-CONTAINING PROTEIN"/>
    <property type="match status" value="1"/>
</dbReference>
<dbReference type="AlphaFoldDB" id="A0A9D4TNZ4"/>
<sequence length="494" mass="54376">MPSPRQRGWLSRVSWVIVVSLLFTVLFTLQKSYDGRPLRDLRALPPPLPWESLLTAGEVQRGISYYGGGARLRQVAQKLLDRKPIKVFTLGGSVTYGHGVEDAAQSYPSLFFRFINETFPHRDHVLSNIGMPGSNSQVTTPCIESMIAAADPDFVSVEFTVNDSPTAFTSSARTSFEEMLRRLLAYPSSPAVVLLHHYPWWKAEGDGLTRGLFYREPEGQLTTFSQYYDIPSLSLRAAAWQLMAAGIPGFKVDKLILEGNRVASTGEAIPTADSHSQADYLYIDTIHPGPNGHQVLAELLAGLLRRALGEVASGQEAMLAPREHSRLAGLPPPMIPNYEENRASACLQLEAFKPVVKRQRGFEYRPEKPALPAWVEQKWGWSGSEPGAWAELEVDTRPAAGTRARRTSLVLSHLKSYTGMGTAAVECVSGCSCERSTLDGTTPSHVSIFKTHSFKVSRHERCRVRVTISAAPGATPQEGHKVMLAAVMVTHKVK</sequence>
<dbReference type="CDD" id="cd00229">
    <property type="entry name" value="SGNH_hydrolase"/>
    <property type="match status" value="1"/>
</dbReference>
<proteinExistence type="predicted"/>
<organism evidence="3 4">
    <name type="scientific">Chlorella vulgaris</name>
    <name type="common">Green alga</name>
    <dbReference type="NCBI Taxonomy" id="3077"/>
    <lineage>
        <taxon>Eukaryota</taxon>
        <taxon>Viridiplantae</taxon>
        <taxon>Chlorophyta</taxon>
        <taxon>core chlorophytes</taxon>
        <taxon>Trebouxiophyceae</taxon>
        <taxon>Chlorellales</taxon>
        <taxon>Chlorellaceae</taxon>
        <taxon>Chlorella clade</taxon>
        <taxon>Chlorella</taxon>
    </lineage>
</organism>
<dbReference type="Gene3D" id="3.40.50.1110">
    <property type="entry name" value="SGNH hydrolase"/>
    <property type="match status" value="1"/>
</dbReference>
<dbReference type="InterPro" id="IPR013830">
    <property type="entry name" value="SGNH_hydro"/>
</dbReference>
<evidence type="ECO:0000256" key="1">
    <source>
        <dbReference type="SAM" id="Phobius"/>
    </source>
</evidence>
<dbReference type="InterPro" id="IPR036514">
    <property type="entry name" value="SGNH_hydro_sf"/>
</dbReference>
<feature type="domain" description="SGNH hydrolase-type esterase" evidence="2">
    <location>
        <begin position="90"/>
        <end position="295"/>
    </location>
</feature>
<reference evidence="3" key="1">
    <citation type="journal article" date="2019" name="Plant J.">
        <title>Chlorella vulgaris genome assembly and annotation reveals the molecular basis for metabolic acclimation to high light conditions.</title>
        <authorList>
            <person name="Cecchin M."/>
            <person name="Marcolungo L."/>
            <person name="Rossato M."/>
            <person name="Girolomoni L."/>
            <person name="Cosentino E."/>
            <person name="Cuine S."/>
            <person name="Li-Beisson Y."/>
            <person name="Delledonne M."/>
            <person name="Ballottari M."/>
        </authorList>
    </citation>
    <scope>NUCLEOTIDE SEQUENCE</scope>
    <source>
        <strain evidence="3">211/11P</strain>
    </source>
</reference>
<keyword evidence="1" id="KW-0472">Membrane</keyword>
<dbReference type="SUPFAM" id="SSF52266">
    <property type="entry name" value="SGNH hydrolase"/>
    <property type="match status" value="1"/>
</dbReference>
<dbReference type="Pfam" id="PF13472">
    <property type="entry name" value="Lipase_GDSL_2"/>
    <property type="match status" value="1"/>
</dbReference>
<gene>
    <name evidence="3" type="ORF">D9Q98_005189</name>
</gene>
<feature type="transmembrane region" description="Helical" evidence="1">
    <location>
        <begin position="12"/>
        <end position="29"/>
    </location>
</feature>
<keyword evidence="1" id="KW-1133">Transmembrane helix</keyword>
<accession>A0A9D4TNZ4</accession>
<dbReference type="EMBL" id="SIDB01000007">
    <property type="protein sequence ID" value="KAI3430596.1"/>
    <property type="molecule type" value="Genomic_DNA"/>
</dbReference>
<evidence type="ECO:0000259" key="2">
    <source>
        <dbReference type="Pfam" id="PF13472"/>
    </source>
</evidence>
<protein>
    <recommendedName>
        <fullName evidence="2">SGNH hydrolase-type esterase domain-containing protein</fullName>
    </recommendedName>
</protein>
<dbReference type="OrthoDB" id="544608at2759"/>
<keyword evidence="4" id="KW-1185">Reference proteome</keyword>
<name>A0A9D4TNZ4_CHLVU</name>
<reference evidence="3" key="2">
    <citation type="submission" date="2020-11" db="EMBL/GenBank/DDBJ databases">
        <authorList>
            <person name="Cecchin M."/>
            <person name="Marcolungo L."/>
            <person name="Rossato M."/>
            <person name="Girolomoni L."/>
            <person name="Cosentino E."/>
            <person name="Cuine S."/>
            <person name="Li-Beisson Y."/>
            <person name="Delledonne M."/>
            <person name="Ballottari M."/>
        </authorList>
    </citation>
    <scope>NUCLEOTIDE SEQUENCE</scope>
    <source>
        <strain evidence="3">211/11P</strain>
        <tissue evidence="3">Whole cell</tissue>
    </source>
</reference>
<evidence type="ECO:0000313" key="3">
    <source>
        <dbReference type="EMBL" id="KAI3430596.1"/>
    </source>
</evidence>
<dbReference type="Proteomes" id="UP001055712">
    <property type="component" value="Unassembled WGS sequence"/>
</dbReference>
<comment type="caution">
    <text evidence="3">The sequence shown here is derived from an EMBL/GenBank/DDBJ whole genome shotgun (WGS) entry which is preliminary data.</text>
</comment>
<dbReference type="PANTHER" id="PTHR34407">
    <property type="entry name" value="EXPRESSED PROTEIN"/>
    <property type="match status" value="1"/>
</dbReference>